<dbReference type="Gene3D" id="2.40.50.40">
    <property type="match status" value="1"/>
</dbReference>
<reference evidence="4" key="1">
    <citation type="submission" date="2013-10" db="EMBL/GenBank/DDBJ databases">
        <title>Genomic analysis of the causative agents of coccidiosis in chickens.</title>
        <authorList>
            <person name="Reid A.J."/>
            <person name="Blake D."/>
            <person name="Billington K."/>
            <person name="Browne H."/>
            <person name="Dunn M."/>
            <person name="Hung S."/>
            <person name="Kawahara F."/>
            <person name="Miranda-Saavedra D."/>
            <person name="Mourier T."/>
            <person name="Nagra H."/>
            <person name="Otto T.D."/>
            <person name="Rawlings N."/>
            <person name="Sanchez A."/>
            <person name="Sanders M."/>
            <person name="Subramaniam C."/>
            <person name="Tay Y."/>
            <person name="Dear P."/>
            <person name="Doerig C."/>
            <person name="Gruber A."/>
            <person name="Parkinson J."/>
            <person name="Shirley M."/>
            <person name="Wan K.L."/>
            <person name="Berriman M."/>
            <person name="Tomley F."/>
            <person name="Pain A."/>
        </authorList>
    </citation>
    <scope>NUCLEOTIDE SEQUENCE [LARGE SCALE GENOMIC DNA]</scope>
    <source>
        <strain evidence="4">Houghton</strain>
    </source>
</reference>
<name>U6LG40_9EIME</name>
<feature type="compositionally biased region" description="Basic and acidic residues" evidence="2">
    <location>
        <begin position="449"/>
        <end position="461"/>
    </location>
</feature>
<organism evidence="4 5">
    <name type="scientific">Eimeria brunetti</name>
    <dbReference type="NCBI Taxonomy" id="51314"/>
    <lineage>
        <taxon>Eukaryota</taxon>
        <taxon>Sar</taxon>
        <taxon>Alveolata</taxon>
        <taxon>Apicomplexa</taxon>
        <taxon>Conoidasida</taxon>
        <taxon>Coccidia</taxon>
        <taxon>Eucoccidiorida</taxon>
        <taxon>Eimeriorina</taxon>
        <taxon>Eimeriidae</taxon>
        <taxon>Eimeria</taxon>
    </lineage>
</organism>
<dbReference type="FunFam" id="1.10.340.70:FF:000001">
    <property type="entry name" value="Retrovirus-related Pol polyprotein from transposon gypsy-like Protein"/>
    <property type="match status" value="1"/>
</dbReference>
<dbReference type="SUPFAM" id="SSF54160">
    <property type="entry name" value="Chromo domain-like"/>
    <property type="match status" value="1"/>
</dbReference>
<dbReference type="InterPro" id="IPR036397">
    <property type="entry name" value="RNaseH_sf"/>
</dbReference>
<dbReference type="OrthoDB" id="351665at2759"/>
<dbReference type="InterPro" id="IPR000953">
    <property type="entry name" value="Chromo/chromo_shadow_dom"/>
</dbReference>
<dbReference type="Gene3D" id="1.10.340.70">
    <property type="match status" value="1"/>
</dbReference>
<dbReference type="EMBL" id="HG711486">
    <property type="protein sequence ID" value="CDJ49131.1"/>
    <property type="molecule type" value="Genomic_DNA"/>
</dbReference>
<feature type="region of interest" description="Disordered" evidence="2">
    <location>
        <begin position="449"/>
        <end position="471"/>
    </location>
</feature>
<keyword evidence="5" id="KW-1185">Reference proteome</keyword>
<dbReference type="Pfam" id="PF17921">
    <property type="entry name" value="Integrase_H2C2"/>
    <property type="match status" value="1"/>
</dbReference>
<dbReference type="PANTHER" id="PTHR37984">
    <property type="entry name" value="PROTEIN CBG26694"/>
    <property type="match status" value="1"/>
</dbReference>
<dbReference type="AlphaFoldDB" id="U6LG40"/>
<keyword evidence="1" id="KW-0511">Multifunctional enzyme</keyword>
<feature type="region of interest" description="Disordered" evidence="2">
    <location>
        <begin position="391"/>
        <end position="420"/>
    </location>
</feature>
<dbReference type="GO" id="GO:0003676">
    <property type="term" value="F:nucleic acid binding"/>
    <property type="evidence" value="ECO:0007669"/>
    <property type="project" value="InterPro"/>
</dbReference>
<dbReference type="InterPro" id="IPR012337">
    <property type="entry name" value="RNaseH-like_sf"/>
</dbReference>
<gene>
    <name evidence="4" type="ORF">EBH_0082110</name>
</gene>
<dbReference type="PROSITE" id="PS50013">
    <property type="entry name" value="CHROMO_2"/>
    <property type="match status" value="1"/>
</dbReference>
<dbReference type="InterPro" id="IPR016197">
    <property type="entry name" value="Chromo-like_dom_sf"/>
</dbReference>
<dbReference type="Pfam" id="PF17919">
    <property type="entry name" value="RT_RNaseH_2"/>
    <property type="match status" value="1"/>
</dbReference>
<dbReference type="VEuPathDB" id="ToxoDB:EBH_0082110"/>
<dbReference type="Gene3D" id="3.30.70.270">
    <property type="match status" value="1"/>
</dbReference>
<dbReference type="InterPro" id="IPR023780">
    <property type="entry name" value="Chromo_domain"/>
</dbReference>
<dbReference type="PANTHER" id="PTHR37984:SF5">
    <property type="entry name" value="PROTEIN NYNRIN-LIKE"/>
    <property type="match status" value="1"/>
</dbReference>
<sequence>MFLGPAFADMARPLVELTKKDAPFVWTEKHTAAVKALKHTLVNYTTLQTPDAKSPYVLRTDAPGYALGGVLEQDGKPLGFMSMKMSPAEQRYSLEFLMDFQDLKVEYRPGANSVVADALSRCPYYQPVEAETLRDAANDTTEVGNCFLVRAADEDLQESQRYTKVLTPLQEGEKDRQWKVRIGGSWWFNALQQCNELSAALTTVLNHNQQPVMAQIRGQQHEFKHVRKLLLVRIQGLWRICVPTDRVCRQHVMYQAHDHPTAGHMGVRKTYDALSRLFYWPQMRSYVNTYVESCPRCRAAKTISAKPAGLLQSLQIPNRRWAQVSLDFITALPLTDKGHDAILTLVDTISKMAHFVPTKTTATAADTLELLADRVMEPLLYPVQSEKGLVKLLEPPNRRPNGEGAPDRDKPRPQGMLEPECWDPIQEDRQAPDAEYEVEHLLGNRGEGRSEEFRVKWKGSPERAATSEPASNLTNSTNLIRAYRRRCSMKCLTI</sequence>
<dbReference type="Gene3D" id="3.30.420.10">
    <property type="entry name" value="Ribonuclease H-like superfamily/Ribonuclease H"/>
    <property type="match status" value="1"/>
</dbReference>
<dbReference type="CDD" id="cd00024">
    <property type="entry name" value="CD_CSD"/>
    <property type="match status" value="1"/>
</dbReference>
<dbReference type="InterPro" id="IPR041577">
    <property type="entry name" value="RT_RNaseH_2"/>
</dbReference>
<accession>U6LG40</accession>
<feature type="domain" description="Chromo" evidence="3">
    <location>
        <begin position="436"/>
        <end position="486"/>
    </location>
</feature>
<dbReference type="Proteomes" id="UP000030750">
    <property type="component" value="Unassembled WGS sequence"/>
</dbReference>
<dbReference type="InterPro" id="IPR043502">
    <property type="entry name" value="DNA/RNA_pol_sf"/>
</dbReference>
<dbReference type="InterPro" id="IPR043128">
    <property type="entry name" value="Rev_trsase/Diguanyl_cyclase"/>
</dbReference>
<protein>
    <recommendedName>
        <fullName evidence="3">Chromo domain-containing protein</fullName>
    </recommendedName>
</protein>
<dbReference type="Pfam" id="PF00385">
    <property type="entry name" value="Chromo"/>
    <property type="match status" value="1"/>
</dbReference>
<proteinExistence type="predicted"/>
<evidence type="ECO:0000256" key="2">
    <source>
        <dbReference type="SAM" id="MobiDB-lite"/>
    </source>
</evidence>
<evidence type="ECO:0000259" key="3">
    <source>
        <dbReference type="PROSITE" id="PS50013"/>
    </source>
</evidence>
<dbReference type="SMART" id="SM00298">
    <property type="entry name" value="CHROMO"/>
    <property type="match status" value="1"/>
</dbReference>
<dbReference type="InterPro" id="IPR050951">
    <property type="entry name" value="Retrovirus_Pol_polyprotein"/>
</dbReference>
<feature type="compositionally biased region" description="Basic and acidic residues" evidence="2">
    <location>
        <begin position="396"/>
        <end position="412"/>
    </location>
</feature>
<dbReference type="GO" id="GO:0003824">
    <property type="term" value="F:catalytic activity"/>
    <property type="evidence" value="ECO:0007669"/>
    <property type="project" value="UniProtKB-KW"/>
</dbReference>
<evidence type="ECO:0000313" key="5">
    <source>
        <dbReference type="Proteomes" id="UP000030750"/>
    </source>
</evidence>
<dbReference type="InterPro" id="IPR041588">
    <property type="entry name" value="Integrase_H2C2"/>
</dbReference>
<reference evidence="4" key="2">
    <citation type="submission" date="2013-10" db="EMBL/GenBank/DDBJ databases">
        <authorList>
            <person name="Aslett M."/>
        </authorList>
    </citation>
    <scope>NUCLEOTIDE SEQUENCE [LARGE SCALE GENOMIC DNA]</scope>
    <source>
        <strain evidence="4">Houghton</strain>
    </source>
</reference>
<evidence type="ECO:0000313" key="4">
    <source>
        <dbReference type="EMBL" id="CDJ49131.1"/>
    </source>
</evidence>
<dbReference type="SUPFAM" id="SSF56672">
    <property type="entry name" value="DNA/RNA polymerases"/>
    <property type="match status" value="1"/>
</dbReference>
<dbReference type="SUPFAM" id="SSF53098">
    <property type="entry name" value="Ribonuclease H-like"/>
    <property type="match status" value="1"/>
</dbReference>
<evidence type="ECO:0000256" key="1">
    <source>
        <dbReference type="ARBA" id="ARBA00023268"/>
    </source>
</evidence>